<feature type="chain" id="PRO_5045459497" evidence="1">
    <location>
        <begin position="26"/>
        <end position="150"/>
    </location>
</feature>
<keyword evidence="3" id="KW-1185">Reference proteome</keyword>
<accession>A0ABW7IVL6</accession>
<organism evidence="2 3">
    <name type="scientific">Vibrio rumoiensis</name>
    <dbReference type="NCBI Taxonomy" id="76258"/>
    <lineage>
        <taxon>Bacteria</taxon>
        <taxon>Pseudomonadati</taxon>
        <taxon>Pseudomonadota</taxon>
        <taxon>Gammaproteobacteria</taxon>
        <taxon>Vibrionales</taxon>
        <taxon>Vibrionaceae</taxon>
        <taxon>Vibrio</taxon>
    </lineage>
</organism>
<dbReference type="PROSITE" id="PS51257">
    <property type="entry name" value="PROKAR_LIPOPROTEIN"/>
    <property type="match status" value="1"/>
</dbReference>
<dbReference type="EMBL" id="JBIHSN010000002">
    <property type="protein sequence ID" value="MFH0265461.1"/>
    <property type="molecule type" value="Genomic_DNA"/>
</dbReference>
<keyword evidence="2" id="KW-0449">Lipoprotein</keyword>
<protein>
    <submittedName>
        <fullName evidence="2">YbaY family lipoprotein</fullName>
    </submittedName>
</protein>
<proteinExistence type="predicted"/>
<evidence type="ECO:0000313" key="3">
    <source>
        <dbReference type="Proteomes" id="UP001607151"/>
    </source>
</evidence>
<dbReference type="PANTHER" id="PTHR38013:SF1">
    <property type="entry name" value="GLYCOPROTEIN_POLYSACCHARIDE METABOLISM"/>
    <property type="match status" value="1"/>
</dbReference>
<dbReference type="Pfam" id="PF09619">
    <property type="entry name" value="YscW"/>
    <property type="match status" value="1"/>
</dbReference>
<comment type="caution">
    <text evidence="2">The sequence shown here is derived from an EMBL/GenBank/DDBJ whole genome shotgun (WGS) entry which is preliminary data.</text>
</comment>
<keyword evidence="1" id="KW-0732">Signal</keyword>
<dbReference type="InterPro" id="IPR053196">
    <property type="entry name" value="Lipoprotein_YbaY-like"/>
</dbReference>
<evidence type="ECO:0000256" key="1">
    <source>
        <dbReference type="SAM" id="SignalP"/>
    </source>
</evidence>
<dbReference type="PANTHER" id="PTHR38013">
    <property type="entry name" value="GLYCOPROTEIN/POLYSACCHARIDE METABOLISM"/>
    <property type="match status" value="1"/>
</dbReference>
<gene>
    <name evidence="2" type="ORF">ACGRQ9_08140</name>
</gene>
<dbReference type="RefSeq" id="WP_089138589.1">
    <property type="nucleotide sequence ID" value="NZ_AP018685.1"/>
</dbReference>
<sequence length="150" mass="16175">MKKSLLLISSIVMGAAMTGCTTNNADTSAVAMQSTNEAVNLQSITGSVLYRERIALPDTAVVSVTLEDVSLADKAAEVIATDSFVTGGKQVPFEFKLDYDASKIVPNHRYNVRAKIAVDGKLRFTTDTFTPVITDANKTQKVQLMMIGVR</sequence>
<dbReference type="Proteomes" id="UP001607151">
    <property type="component" value="Unassembled WGS sequence"/>
</dbReference>
<reference evidence="2 3" key="1">
    <citation type="submission" date="2024-10" db="EMBL/GenBank/DDBJ databases">
        <authorList>
            <person name="Yibar A."/>
            <person name="Saticioglu I.B."/>
            <person name="Duman M."/>
            <person name="Ajmi N."/>
            <person name="Gurler F."/>
            <person name="Ay H."/>
            <person name="Onuk E."/>
            <person name="Guler S."/>
            <person name="Romalde J.L."/>
        </authorList>
    </citation>
    <scope>NUCLEOTIDE SEQUENCE [LARGE SCALE GENOMIC DNA]</scope>
    <source>
        <strain evidence="2 3">14-MA-B</strain>
    </source>
</reference>
<feature type="signal peptide" evidence="1">
    <location>
        <begin position="1"/>
        <end position="25"/>
    </location>
</feature>
<dbReference type="InterPro" id="IPR039366">
    <property type="entry name" value="Pilotin"/>
</dbReference>
<name>A0ABW7IVL6_9VIBR</name>
<evidence type="ECO:0000313" key="2">
    <source>
        <dbReference type="EMBL" id="MFH0265461.1"/>
    </source>
</evidence>